<evidence type="ECO:0000256" key="9">
    <source>
        <dbReference type="RuleBase" id="RU361240"/>
    </source>
</evidence>
<sequence>MKVVLALSALACVSNAFPWYLPEWSANAISFFDSSSSLNGNDDSQSRVIKLGPEEYKVVSENEKLKLKRNNINFIDVTNQIPIEVAYEEGLIEKPGTPASLWRKLQLIGSKQVTTLKKVPPVYNYPKATKYNKEVTEIYKDIDIDLVKSNLEKFSSFYTRYYKSESGEQSANWLHETLTNITAPVKDKVTITKIHHDGWDQYSIIVTIPGKVTDKVVVGAHQDSINLLLPNLMAAPGADDDGSGTVTTLEAFRLIIDAYKKGTFTPHNTLEFHWYSAEEGGLLGSVDVFLRYSAKNEVVVAMLQQDMTGYTQGSIDQGIEPHFGLITDYTSVHLNDFLKLVINTYNSIPYHESACSYACLDHASALENGYPSAFIIESEMKYTNKYIHSVLDTVDRLDFDHIHEHVKLTIAYAYELSLASNLH</sequence>
<dbReference type="EMBL" id="QLNQ01000029">
    <property type="protein sequence ID" value="RCK56165.1"/>
    <property type="molecule type" value="Genomic_DNA"/>
</dbReference>
<dbReference type="GO" id="GO:0004177">
    <property type="term" value="F:aminopeptidase activity"/>
    <property type="evidence" value="ECO:0007669"/>
    <property type="project" value="UniProtKB-KW"/>
</dbReference>
<dbReference type="AlphaFoldDB" id="A0A367XRC9"/>
<feature type="domain" description="Peptidase M28" evidence="10">
    <location>
        <begin position="204"/>
        <end position="412"/>
    </location>
</feature>
<dbReference type="Proteomes" id="UP000253472">
    <property type="component" value="Unassembled WGS sequence"/>
</dbReference>
<comment type="similarity">
    <text evidence="8">Belongs to the peptidase M28 family. M28E subfamily.</text>
</comment>
<dbReference type="OrthoDB" id="2214at2759"/>
<dbReference type="SUPFAM" id="SSF53187">
    <property type="entry name" value="Zn-dependent exopeptidases"/>
    <property type="match status" value="1"/>
</dbReference>
<evidence type="ECO:0000256" key="8">
    <source>
        <dbReference type="ARBA" id="ARBA00043962"/>
    </source>
</evidence>
<keyword evidence="5 9" id="KW-0732">Signal</keyword>
<keyword evidence="4 9" id="KW-0479">Metal-binding</keyword>
<evidence type="ECO:0000256" key="5">
    <source>
        <dbReference type="ARBA" id="ARBA00022729"/>
    </source>
</evidence>
<comment type="caution">
    <text evidence="11">The sequence shown here is derived from an EMBL/GenBank/DDBJ whole genome shotgun (WGS) entry which is preliminary data.</text>
</comment>
<keyword evidence="3 9" id="KW-0645">Protease</keyword>
<feature type="chain" id="PRO_5016485670" description="Peptide hydrolase" evidence="9">
    <location>
        <begin position="17"/>
        <end position="423"/>
    </location>
</feature>
<keyword evidence="2" id="KW-0031">Aminopeptidase</keyword>
<keyword evidence="7 9" id="KW-0862">Zinc</keyword>
<evidence type="ECO:0000256" key="2">
    <source>
        <dbReference type="ARBA" id="ARBA00022438"/>
    </source>
</evidence>
<organism evidence="11 12">
    <name type="scientific">Candida viswanathii</name>
    <dbReference type="NCBI Taxonomy" id="5486"/>
    <lineage>
        <taxon>Eukaryota</taxon>
        <taxon>Fungi</taxon>
        <taxon>Dikarya</taxon>
        <taxon>Ascomycota</taxon>
        <taxon>Saccharomycotina</taxon>
        <taxon>Pichiomycetes</taxon>
        <taxon>Debaryomycetaceae</taxon>
        <taxon>Candida/Lodderomyces clade</taxon>
        <taxon>Candida</taxon>
    </lineage>
</organism>
<comment type="cofactor">
    <cofactor evidence="1">
        <name>Zn(2+)</name>
        <dbReference type="ChEBI" id="CHEBI:29105"/>
    </cofactor>
</comment>
<dbReference type="GO" id="GO:0006508">
    <property type="term" value="P:proteolysis"/>
    <property type="evidence" value="ECO:0007669"/>
    <property type="project" value="UniProtKB-KW"/>
</dbReference>
<dbReference type="Gene3D" id="3.40.630.10">
    <property type="entry name" value="Zn peptidases"/>
    <property type="match status" value="1"/>
</dbReference>
<evidence type="ECO:0000256" key="7">
    <source>
        <dbReference type="ARBA" id="ARBA00022833"/>
    </source>
</evidence>
<evidence type="ECO:0000313" key="12">
    <source>
        <dbReference type="Proteomes" id="UP000253472"/>
    </source>
</evidence>
<keyword evidence="12" id="KW-1185">Reference proteome</keyword>
<dbReference type="InterPro" id="IPR045175">
    <property type="entry name" value="M28_fam"/>
</dbReference>
<reference evidence="11 12" key="1">
    <citation type="submission" date="2018-06" db="EMBL/GenBank/DDBJ databases">
        <title>Whole genome sequencing of Candida tropicalis (genome annotated by CSBL at Korea University).</title>
        <authorList>
            <person name="Ahn J."/>
        </authorList>
    </citation>
    <scope>NUCLEOTIDE SEQUENCE [LARGE SCALE GENOMIC DNA]</scope>
    <source>
        <strain evidence="11 12">ATCC 20962</strain>
    </source>
</reference>
<proteinExistence type="inferred from homology"/>
<evidence type="ECO:0000256" key="4">
    <source>
        <dbReference type="ARBA" id="ARBA00022723"/>
    </source>
</evidence>
<dbReference type="Pfam" id="PF04389">
    <property type="entry name" value="Peptidase_M28"/>
    <property type="match status" value="1"/>
</dbReference>
<dbReference type="PANTHER" id="PTHR12147:SF56">
    <property type="entry name" value="AMINOPEPTIDASE YDR415C-RELATED"/>
    <property type="match status" value="1"/>
</dbReference>
<dbReference type="FunFam" id="3.40.630.10:FF:000042">
    <property type="entry name" value="Peptide hydrolase"/>
    <property type="match status" value="1"/>
</dbReference>
<evidence type="ECO:0000313" key="11">
    <source>
        <dbReference type="EMBL" id="RCK56165.1"/>
    </source>
</evidence>
<dbReference type="GO" id="GO:0046872">
    <property type="term" value="F:metal ion binding"/>
    <property type="evidence" value="ECO:0007669"/>
    <property type="project" value="UniProtKB-KW"/>
</dbReference>
<dbReference type="STRING" id="5486.A0A367XRC9"/>
<evidence type="ECO:0000256" key="6">
    <source>
        <dbReference type="ARBA" id="ARBA00022801"/>
    </source>
</evidence>
<dbReference type="EC" id="3.4.-.-" evidence="9"/>
<evidence type="ECO:0000256" key="3">
    <source>
        <dbReference type="ARBA" id="ARBA00022670"/>
    </source>
</evidence>
<keyword evidence="6 9" id="KW-0378">Hydrolase</keyword>
<evidence type="ECO:0000256" key="1">
    <source>
        <dbReference type="ARBA" id="ARBA00001947"/>
    </source>
</evidence>
<accession>A0A367XRC9</accession>
<name>A0A367XRC9_9ASCO</name>
<gene>
    <name evidence="11" type="ORF">Cantr_05416</name>
</gene>
<feature type="signal peptide" evidence="9">
    <location>
        <begin position="1"/>
        <end position="16"/>
    </location>
</feature>
<dbReference type="PANTHER" id="PTHR12147">
    <property type="entry name" value="METALLOPEPTIDASE M28 FAMILY MEMBER"/>
    <property type="match status" value="1"/>
</dbReference>
<dbReference type="InterPro" id="IPR007484">
    <property type="entry name" value="Peptidase_M28"/>
</dbReference>
<dbReference type="GO" id="GO:0008235">
    <property type="term" value="F:metalloexopeptidase activity"/>
    <property type="evidence" value="ECO:0007669"/>
    <property type="project" value="InterPro"/>
</dbReference>
<protein>
    <recommendedName>
        <fullName evidence="9">Peptide hydrolase</fullName>
        <ecNumber evidence="9">3.4.-.-</ecNumber>
    </recommendedName>
</protein>
<evidence type="ECO:0000259" key="10">
    <source>
        <dbReference type="Pfam" id="PF04389"/>
    </source>
</evidence>